<feature type="region of interest" description="Disordered" evidence="10">
    <location>
        <begin position="719"/>
        <end position="911"/>
    </location>
</feature>
<feature type="disulfide bond" evidence="9">
    <location>
        <begin position="1010"/>
        <end position="1028"/>
    </location>
</feature>
<comment type="caution">
    <text evidence="13">The sequence shown here is derived from an EMBL/GenBank/DDBJ whole genome shotgun (WGS) entry which is preliminary data.</text>
</comment>
<feature type="disulfide bond" evidence="9">
    <location>
        <begin position="1003"/>
        <end position="1015"/>
    </location>
</feature>
<feature type="compositionally biased region" description="Basic and acidic residues" evidence="10">
    <location>
        <begin position="817"/>
        <end position="846"/>
    </location>
</feature>
<feature type="region of interest" description="Disordered" evidence="10">
    <location>
        <begin position="1"/>
        <end position="41"/>
    </location>
</feature>
<feature type="disulfide bond" evidence="9">
    <location>
        <begin position="660"/>
        <end position="672"/>
    </location>
</feature>
<dbReference type="Gene3D" id="4.10.400.10">
    <property type="entry name" value="Low-density Lipoprotein Receptor"/>
    <property type="match status" value="3"/>
</dbReference>
<dbReference type="PROSITE" id="PS01209">
    <property type="entry name" value="LDLRA_1"/>
    <property type="match status" value="2"/>
</dbReference>
<evidence type="ECO:0000256" key="11">
    <source>
        <dbReference type="SAM" id="Phobius"/>
    </source>
</evidence>
<evidence type="ECO:0000256" key="8">
    <source>
        <dbReference type="PROSITE-ProRule" id="PRU00090"/>
    </source>
</evidence>
<dbReference type="Pfam" id="PF00057">
    <property type="entry name" value="Ldl_recept_a"/>
    <property type="match status" value="3"/>
</dbReference>
<evidence type="ECO:0000256" key="3">
    <source>
        <dbReference type="ARBA" id="ARBA00022737"/>
    </source>
</evidence>
<evidence type="ECO:0000313" key="14">
    <source>
        <dbReference type="Proteomes" id="UP001231518"/>
    </source>
</evidence>
<evidence type="ECO:0000313" key="13">
    <source>
        <dbReference type="EMBL" id="KAJ8735734.1"/>
    </source>
</evidence>
<dbReference type="InterPro" id="IPR036055">
    <property type="entry name" value="LDL_receptor-like_sf"/>
</dbReference>
<dbReference type="InterPro" id="IPR002172">
    <property type="entry name" value="LDrepeatLR_classA_rpt"/>
</dbReference>
<accession>A0AAD7Z3A1</accession>
<dbReference type="PROSITE" id="PS50038">
    <property type="entry name" value="FZ"/>
    <property type="match status" value="1"/>
</dbReference>
<keyword evidence="3" id="KW-0677">Repeat</keyword>
<feature type="disulfide bond" evidence="8">
    <location>
        <begin position="555"/>
        <end position="593"/>
    </location>
</feature>
<comment type="subcellular location">
    <subcellularLocation>
        <location evidence="1">Cell membrane</location>
        <topology evidence="1">Single-pass type II membrane protein</topology>
    </subcellularLocation>
</comment>
<feature type="transmembrane region" description="Helical" evidence="11">
    <location>
        <begin position="226"/>
        <end position="245"/>
    </location>
</feature>
<dbReference type="Gene3D" id="1.10.2000.10">
    <property type="entry name" value="Frizzled cysteine-rich domain"/>
    <property type="match status" value="1"/>
</dbReference>
<dbReference type="PRINTS" id="PR00261">
    <property type="entry name" value="LDLRECEPTOR"/>
</dbReference>
<dbReference type="InterPro" id="IPR020067">
    <property type="entry name" value="Frizzled_dom"/>
</dbReference>
<dbReference type="Pfam" id="PF01392">
    <property type="entry name" value="Fz"/>
    <property type="match status" value="1"/>
</dbReference>
<dbReference type="SMART" id="SM00192">
    <property type="entry name" value="LDLa"/>
    <property type="match status" value="3"/>
</dbReference>
<dbReference type="GO" id="GO:0016192">
    <property type="term" value="P:vesicle-mediated transport"/>
    <property type="evidence" value="ECO:0007669"/>
    <property type="project" value="UniProtKB-ARBA"/>
</dbReference>
<dbReference type="Proteomes" id="UP001231518">
    <property type="component" value="Chromosome 2"/>
</dbReference>
<evidence type="ECO:0000256" key="10">
    <source>
        <dbReference type="SAM" id="MobiDB-lite"/>
    </source>
</evidence>
<dbReference type="EMBL" id="JARGEI010000002">
    <property type="protein sequence ID" value="KAJ8735734.1"/>
    <property type="molecule type" value="Genomic_DNA"/>
</dbReference>
<evidence type="ECO:0000256" key="5">
    <source>
        <dbReference type="ARBA" id="ARBA00022989"/>
    </source>
</evidence>
<feature type="compositionally biased region" description="Basic and acidic residues" evidence="10">
    <location>
        <begin position="273"/>
        <end position="284"/>
    </location>
</feature>
<evidence type="ECO:0000256" key="7">
    <source>
        <dbReference type="ARBA" id="ARBA00023157"/>
    </source>
</evidence>
<keyword evidence="6 11" id="KW-0472">Membrane</keyword>
<feature type="compositionally biased region" description="Polar residues" evidence="10">
    <location>
        <begin position="764"/>
        <end position="773"/>
    </location>
</feature>
<feature type="domain" description="FZ" evidence="12">
    <location>
        <begin position="507"/>
        <end position="618"/>
    </location>
</feature>
<feature type="compositionally biased region" description="Basic residues" evidence="10">
    <location>
        <begin position="28"/>
        <end position="38"/>
    </location>
</feature>
<keyword evidence="2 11" id="KW-0812">Transmembrane</keyword>
<dbReference type="PROSITE" id="PS50068">
    <property type="entry name" value="LDLRA_2"/>
    <property type="match status" value="3"/>
</dbReference>
<dbReference type="PANTHER" id="PTHR24270:SF57">
    <property type="entry name" value="FI24007P1"/>
    <property type="match status" value="1"/>
</dbReference>
<protein>
    <recommendedName>
        <fullName evidence="12">FZ domain-containing protein</fullName>
    </recommendedName>
</protein>
<feature type="disulfide bond" evidence="9">
    <location>
        <begin position="667"/>
        <end position="685"/>
    </location>
</feature>
<dbReference type="InterPro" id="IPR036790">
    <property type="entry name" value="Frizzled_dom_sf"/>
</dbReference>
<reference evidence="13" key="1">
    <citation type="submission" date="2023-03" db="EMBL/GenBank/DDBJ databases">
        <title>Chromosome-level genomes of two armyworms, Mythimna separata and Mythimna loreyi, provide insights into the biosynthesis and reception of sex pheromones.</title>
        <authorList>
            <person name="Zhao H."/>
        </authorList>
    </citation>
    <scope>NUCLEOTIDE SEQUENCE</scope>
    <source>
        <strain evidence="13">BeijingLab</strain>
        <tissue evidence="13">Pupa</tissue>
    </source>
</reference>
<dbReference type="CDD" id="cd00112">
    <property type="entry name" value="LDLa"/>
    <property type="match status" value="3"/>
</dbReference>
<feature type="disulfide bond" evidence="9">
    <location>
        <begin position="629"/>
        <end position="647"/>
    </location>
</feature>
<feature type="region of interest" description="Disordered" evidence="10">
    <location>
        <begin position="269"/>
        <end position="289"/>
    </location>
</feature>
<evidence type="ECO:0000256" key="2">
    <source>
        <dbReference type="ARBA" id="ARBA00022692"/>
    </source>
</evidence>
<dbReference type="SUPFAM" id="SSF57424">
    <property type="entry name" value="LDL receptor-like module"/>
    <property type="match status" value="3"/>
</dbReference>
<name>A0AAD7Z3A1_MYTSE</name>
<dbReference type="CDD" id="cd07066">
    <property type="entry name" value="CRD_FZ"/>
    <property type="match status" value="1"/>
</dbReference>
<evidence type="ECO:0000256" key="9">
    <source>
        <dbReference type="PROSITE-ProRule" id="PRU00124"/>
    </source>
</evidence>
<dbReference type="InterPro" id="IPR050685">
    <property type="entry name" value="LDLR"/>
</dbReference>
<gene>
    <name evidence="13" type="ORF">PYW07_007354</name>
</gene>
<keyword evidence="7 9" id="KW-1015">Disulfide bond</keyword>
<evidence type="ECO:0000256" key="1">
    <source>
        <dbReference type="ARBA" id="ARBA00004401"/>
    </source>
</evidence>
<evidence type="ECO:0000256" key="4">
    <source>
        <dbReference type="ARBA" id="ARBA00022968"/>
    </source>
</evidence>
<comment type="caution">
    <text evidence="9">Lacks conserved residue(s) required for the propagation of feature annotation.</text>
</comment>
<keyword evidence="4" id="KW-0735">Signal-anchor</keyword>
<dbReference type="InterPro" id="IPR023415">
    <property type="entry name" value="LDLR_class-A_CS"/>
</dbReference>
<feature type="region of interest" description="Disordered" evidence="10">
    <location>
        <begin position="940"/>
        <end position="970"/>
    </location>
</feature>
<proteinExistence type="predicted"/>
<dbReference type="SMART" id="SM00063">
    <property type="entry name" value="FRI"/>
    <property type="match status" value="1"/>
</dbReference>
<keyword evidence="5 11" id="KW-1133">Transmembrane helix</keyword>
<dbReference type="GO" id="GO:0005886">
    <property type="term" value="C:plasma membrane"/>
    <property type="evidence" value="ECO:0007669"/>
    <property type="project" value="UniProtKB-SubCell"/>
</dbReference>
<organism evidence="13 14">
    <name type="scientific">Mythimna separata</name>
    <name type="common">Oriental armyworm</name>
    <name type="synonym">Pseudaletia separata</name>
    <dbReference type="NCBI Taxonomy" id="271217"/>
    <lineage>
        <taxon>Eukaryota</taxon>
        <taxon>Metazoa</taxon>
        <taxon>Ecdysozoa</taxon>
        <taxon>Arthropoda</taxon>
        <taxon>Hexapoda</taxon>
        <taxon>Insecta</taxon>
        <taxon>Pterygota</taxon>
        <taxon>Neoptera</taxon>
        <taxon>Endopterygota</taxon>
        <taxon>Lepidoptera</taxon>
        <taxon>Glossata</taxon>
        <taxon>Ditrysia</taxon>
        <taxon>Noctuoidea</taxon>
        <taxon>Noctuidae</taxon>
        <taxon>Noctuinae</taxon>
        <taxon>Hadenini</taxon>
        <taxon>Mythimna</taxon>
    </lineage>
</organism>
<dbReference type="AlphaFoldDB" id="A0AAD7Z3A1"/>
<feature type="disulfide bond" evidence="9">
    <location>
        <begin position="1022"/>
        <end position="1037"/>
    </location>
</feature>
<feature type="disulfide bond" evidence="9">
    <location>
        <begin position="622"/>
        <end position="634"/>
    </location>
</feature>
<evidence type="ECO:0000259" key="12">
    <source>
        <dbReference type="PROSITE" id="PS50038"/>
    </source>
</evidence>
<dbReference type="SUPFAM" id="SSF63501">
    <property type="entry name" value="Frizzled cysteine-rich domain"/>
    <property type="match status" value="1"/>
</dbReference>
<dbReference type="PANTHER" id="PTHR24270">
    <property type="entry name" value="LOW-DENSITY LIPOPROTEIN RECEPTOR-RELATED"/>
    <property type="match status" value="1"/>
</dbReference>
<keyword evidence="14" id="KW-1185">Reference proteome</keyword>
<feature type="region of interest" description="Disordered" evidence="10">
    <location>
        <begin position="105"/>
        <end position="142"/>
    </location>
</feature>
<evidence type="ECO:0000256" key="6">
    <source>
        <dbReference type="ARBA" id="ARBA00023136"/>
    </source>
</evidence>
<sequence length="1039" mass="114516">MVNGNYVLYGDRPSSESEIVDDHVHSRSHDRKNKRKANRTANELQHSLNLAQLDNETDSVKYEKKIINEPRLLRYVPTSEVKENFVTEKFETYDLKPTEERPRRYAFTKKPKNPADGSVNYAYSRSSSSCSSPNGNLPTISEHGEQYGTYRVRAVPSMPNLANIPSPTVNDLIPGYDTKLDKYFSKPRDVKPFSAKGSHPDSLYRVSADSGAGAGKLTRMLRVIRWPAALVLVCVALAVFVYFLMPDNLEARAGENGTYWEPVVAGRGLQPARTREQNDKKPDKNTLGTKTSEIDFYDADIDKITADATPKRKLPIPPVFPTHLTPEVQYGNEKADTDNLRTAKVLEDADTDDSTLKPHITQKPEKPLAIYFKNFSAATTEVITRAETINDFTNYDHKQLTNKNAEYAQKDKSQTYTGRLEHLVDQHNNGPDRHVPIEVQEFYVRRPSEDISFTSGHSKLFGISIEDAEKMKSTTQSSLYNTRVSPTLPTWRDLDDSTTKKYPSNIYSEVQCRSTRMSLCRGILPYDLAGAPAKIGNVEATALLSQIDYLVSTNCSDRVKHFLCALLEPECSPPPYPTKLPCYGLCKAIVDSCDGQIPTELTPAFNCKRYSRSNCVGAKTPCYQREFSCADGTCVPRDWLCDGTKDCPAGEDEGAACIKCDESEYRCSSGGCILKRWLCDGYSDCPSGEDESVETCGARTQHVAAADAHDAGAQAVADAHEPGEESAGSAPAPAIRRPNRVPIGQKVTHHRTGENESSKELLVTSDSNNSLKRNYTRRPLPPRLSHYYHTQSTPSPKEAITPLTTEATVVKPAPKTPEVEKEVPQKEAPQKEVPQKEAPKAEKESVEDINMGDLGFFDEFDKEPPAPKAQKLGQPTKIMRFGVPTPKSQPNRPAEPASSATEATHLDKTGSKLERVIDGAALLRKAAAQQAAEEADLAANDTFAYADDTPDPPAPPDAHRPDRPVMSISKGPSVSLLAPADQYGSPMSNNDGRGWSRAHASPCPSGELRCVDGRCITLAQLCDGTIDCSDHADEDNCYT</sequence>